<dbReference type="RefSeq" id="WP_038695437.1">
    <property type="nucleotide sequence ID" value="NZ_CP009286.1"/>
</dbReference>
<organism evidence="3 4">
    <name type="scientific">Paenibacillus stellifer</name>
    <dbReference type="NCBI Taxonomy" id="169760"/>
    <lineage>
        <taxon>Bacteria</taxon>
        <taxon>Bacillati</taxon>
        <taxon>Bacillota</taxon>
        <taxon>Bacilli</taxon>
        <taxon>Bacillales</taxon>
        <taxon>Paenibacillaceae</taxon>
        <taxon>Paenibacillus</taxon>
    </lineage>
</organism>
<proteinExistence type="inferred from homology"/>
<feature type="domain" description="CN hydrolase" evidence="2">
    <location>
        <begin position="1"/>
        <end position="82"/>
    </location>
</feature>
<dbReference type="InterPro" id="IPR003010">
    <property type="entry name" value="C-N_Hydrolase"/>
</dbReference>
<dbReference type="PROSITE" id="PS50263">
    <property type="entry name" value="CN_HYDROLASE"/>
    <property type="match status" value="1"/>
</dbReference>
<dbReference type="SUPFAM" id="SSF56317">
    <property type="entry name" value="Carbon-nitrogen hydrolase"/>
    <property type="match status" value="2"/>
</dbReference>
<gene>
    <name evidence="3" type="ORF">PSTEL_12055</name>
</gene>
<accession>A0A089LQ82</accession>
<dbReference type="EMBL" id="CP009286">
    <property type="protein sequence ID" value="AIQ63706.1"/>
    <property type="molecule type" value="Genomic_DNA"/>
</dbReference>
<dbReference type="PANTHER" id="PTHR46044:SF1">
    <property type="entry name" value="CN HYDROLASE DOMAIN-CONTAINING PROTEIN"/>
    <property type="match status" value="1"/>
</dbReference>
<dbReference type="InterPro" id="IPR044149">
    <property type="entry name" value="Nitrilases_CHs"/>
</dbReference>
<keyword evidence="4" id="KW-1185">Reference proteome</keyword>
<dbReference type="Gene3D" id="3.60.110.10">
    <property type="entry name" value="Carbon-nitrogen hydrolase"/>
    <property type="match status" value="1"/>
</dbReference>
<dbReference type="InterPro" id="IPR036526">
    <property type="entry name" value="C-N_Hydrolase_sf"/>
</dbReference>
<reference evidence="3 4" key="1">
    <citation type="submission" date="2014-08" db="EMBL/GenBank/DDBJ databases">
        <title>Comparative genomics of the Paenibacillus odorifer group.</title>
        <authorList>
            <person name="den Bakker H.C."/>
            <person name="Tsai Y.-C."/>
            <person name="Martin N."/>
            <person name="Korlach J."/>
            <person name="Wiedmann M."/>
        </authorList>
    </citation>
    <scope>NUCLEOTIDE SEQUENCE [LARGE SCALE GENOMIC DNA]</scope>
    <source>
        <strain evidence="3 4">DSM 14472</strain>
    </source>
</reference>
<evidence type="ECO:0000313" key="3">
    <source>
        <dbReference type="EMBL" id="AIQ63706.1"/>
    </source>
</evidence>
<dbReference type="Proteomes" id="UP000029507">
    <property type="component" value="Chromosome"/>
</dbReference>
<protein>
    <recommendedName>
        <fullName evidence="2">CN hydrolase domain-containing protein</fullName>
    </recommendedName>
</protein>
<dbReference type="HOGENOM" id="CLU_1883727_0_0_9"/>
<name>A0A089LQ82_9BACL</name>
<evidence type="ECO:0000313" key="4">
    <source>
        <dbReference type="Proteomes" id="UP000029507"/>
    </source>
</evidence>
<dbReference type="KEGG" id="pste:PSTEL_12055"/>
<dbReference type="STRING" id="169760.PSTEL_12055"/>
<evidence type="ECO:0000259" key="2">
    <source>
        <dbReference type="PROSITE" id="PS50263"/>
    </source>
</evidence>
<comment type="similarity">
    <text evidence="1">Belongs to the carbon-nitrogen hydrolase superfamily. Nitrilase family.</text>
</comment>
<sequence>MNQTFKAAAVQAAAVYLDLDATIDKTCRLVDEAAANGAKVIASPNYMKIGYGFAKIIAPNGHVISNTLKHDEEGIVYADIDLKQIIPGKFLIDHAGHYSTPGFLSLNFDKSVHEPVRVIGKSKPSVIGYEAIQNS</sequence>
<dbReference type="AlphaFoldDB" id="A0A089LQ82"/>
<evidence type="ECO:0000256" key="1">
    <source>
        <dbReference type="ARBA" id="ARBA00008129"/>
    </source>
</evidence>
<dbReference type="GO" id="GO:0003824">
    <property type="term" value="F:catalytic activity"/>
    <property type="evidence" value="ECO:0007669"/>
    <property type="project" value="InterPro"/>
</dbReference>
<dbReference type="PANTHER" id="PTHR46044">
    <property type="entry name" value="NITRILASE"/>
    <property type="match status" value="1"/>
</dbReference>